<evidence type="ECO:0000313" key="3">
    <source>
        <dbReference type="Proteomes" id="UP000000788"/>
    </source>
</evidence>
<feature type="signal peptide" evidence="1">
    <location>
        <begin position="1"/>
        <end position="19"/>
    </location>
</feature>
<accession>A9BC53</accession>
<feature type="chain" id="PRO_5002735431" evidence="1">
    <location>
        <begin position="20"/>
        <end position="67"/>
    </location>
</feature>
<dbReference type="Proteomes" id="UP000000788">
    <property type="component" value="Chromosome"/>
</dbReference>
<reference evidence="2 3" key="1">
    <citation type="journal article" date="2007" name="PLoS Genet.">
        <title>Patterns and implications of gene gain and loss in the evolution of Prochlorococcus.</title>
        <authorList>
            <person name="Kettler G.C."/>
            <person name="Martiny A.C."/>
            <person name="Huang K."/>
            <person name="Zucker J."/>
            <person name="Coleman M.L."/>
            <person name="Rodrigue S."/>
            <person name="Chen F."/>
            <person name="Lapidus A."/>
            <person name="Ferriera S."/>
            <person name="Johnson J."/>
            <person name="Steglich C."/>
            <person name="Church G.M."/>
            <person name="Richardson P."/>
            <person name="Chisholm S.W."/>
        </authorList>
    </citation>
    <scope>NUCLEOTIDE SEQUENCE [LARGE SCALE GENOMIC DNA]</scope>
    <source>
        <strain evidence="3">MIT 9211</strain>
    </source>
</reference>
<dbReference type="STRING" id="93059.P9211_14841"/>
<dbReference type="AlphaFoldDB" id="A9BC53"/>
<proteinExistence type="predicted"/>
<keyword evidence="3" id="KW-1185">Reference proteome</keyword>
<organism evidence="2 3">
    <name type="scientific">Prochlorococcus marinus (strain MIT 9211)</name>
    <dbReference type="NCBI Taxonomy" id="93059"/>
    <lineage>
        <taxon>Bacteria</taxon>
        <taxon>Bacillati</taxon>
        <taxon>Cyanobacteriota</taxon>
        <taxon>Cyanophyceae</taxon>
        <taxon>Synechococcales</taxon>
        <taxon>Prochlorococcaceae</taxon>
        <taxon>Prochlorococcus</taxon>
    </lineage>
</organism>
<gene>
    <name evidence="2" type="ordered locus">P9211_14841</name>
</gene>
<name>A9BC53_PROM4</name>
<sequence>MRSISLIIFLMGISLQTLAHEPSGSSEKIDFSAIKKTKLERLDKMRTCISTSTNLEQLRACKRKRKN</sequence>
<keyword evidence="1" id="KW-0732">Signal</keyword>
<evidence type="ECO:0000256" key="1">
    <source>
        <dbReference type="SAM" id="SignalP"/>
    </source>
</evidence>
<dbReference type="HOGENOM" id="CLU_2808979_0_0_3"/>
<dbReference type="EMBL" id="CP000878">
    <property type="protein sequence ID" value="ABX09415.1"/>
    <property type="molecule type" value="Genomic_DNA"/>
</dbReference>
<protein>
    <submittedName>
        <fullName evidence="2">Uncharacterized protein</fullName>
    </submittedName>
</protein>
<evidence type="ECO:0000313" key="2">
    <source>
        <dbReference type="EMBL" id="ABX09415.1"/>
    </source>
</evidence>
<dbReference type="eggNOG" id="ENOG50307JQ">
    <property type="taxonomic scope" value="Bacteria"/>
</dbReference>
<dbReference type="KEGG" id="pmj:P9211_14841"/>